<dbReference type="GO" id="GO:0000287">
    <property type="term" value="F:magnesium ion binding"/>
    <property type="evidence" value="ECO:0007669"/>
    <property type="project" value="InterPro"/>
</dbReference>
<dbReference type="EMBL" id="JAYMYR010000009">
    <property type="protein sequence ID" value="KAK7340998.1"/>
    <property type="molecule type" value="Genomic_DNA"/>
</dbReference>
<protein>
    <recommendedName>
        <fullName evidence="1">Thg1 C-terminal domain-containing protein</fullName>
    </recommendedName>
</protein>
<feature type="domain" description="Thg1 C-terminal" evidence="1">
    <location>
        <begin position="38"/>
        <end position="129"/>
    </location>
</feature>
<reference evidence="2 3" key="1">
    <citation type="submission" date="2024-01" db="EMBL/GenBank/DDBJ databases">
        <title>The genomes of 5 underutilized Papilionoideae crops provide insights into root nodulation and disease resistanc.</title>
        <authorList>
            <person name="Jiang F."/>
        </authorList>
    </citation>
    <scope>NUCLEOTIDE SEQUENCE [LARGE SCALE GENOMIC DNA]</scope>
    <source>
        <strain evidence="2">JINMINGXINNONG_FW02</strain>
        <tissue evidence="2">Leaves</tissue>
    </source>
</reference>
<keyword evidence="3" id="KW-1185">Reference proteome</keyword>
<gene>
    <name evidence="2" type="ORF">VNO80_23922</name>
</gene>
<evidence type="ECO:0000313" key="2">
    <source>
        <dbReference type="EMBL" id="KAK7340998.1"/>
    </source>
</evidence>
<dbReference type="AlphaFoldDB" id="A0AAN9QRV1"/>
<dbReference type="PANTHER" id="PTHR12729:SF6">
    <property type="entry name" value="TRNA(HIS) GUANYLYLTRANSFERASE-RELATED"/>
    <property type="match status" value="1"/>
</dbReference>
<evidence type="ECO:0000313" key="3">
    <source>
        <dbReference type="Proteomes" id="UP001374584"/>
    </source>
</evidence>
<name>A0AAN9QRV1_PHACN</name>
<dbReference type="GO" id="GO:0006400">
    <property type="term" value="P:tRNA modification"/>
    <property type="evidence" value="ECO:0007669"/>
    <property type="project" value="InterPro"/>
</dbReference>
<accession>A0AAN9QRV1</accession>
<dbReference type="InterPro" id="IPR007537">
    <property type="entry name" value="tRNAHis_GuaTrfase_Thg1"/>
</dbReference>
<evidence type="ECO:0000259" key="1">
    <source>
        <dbReference type="Pfam" id="PF14413"/>
    </source>
</evidence>
<proteinExistence type="predicted"/>
<dbReference type="GO" id="GO:0008193">
    <property type="term" value="F:tRNA guanylyltransferase activity"/>
    <property type="evidence" value="ECO:0007669"/>
    <property type="project" value="InterPro"/>
</dbReference>
<organism evidence="2 3">
    <name type="scientific">Phaseolus coccineus</name>
    <name type="common">Scarlet runner bean</name>
    <name type="synonym">Phaseolus multiflorus</name>
    <dbReference type="NCBI Taxonomy" id="3886"/>
    <lineage>
        <taxon>Eukaryota</taxon>
        <taxon>Viridiplantae</taxon>
        <taxon>Streptophyta</taxon>
        <taxon>Embryophyta</taxon>
        <taxon>Tracheophyta</taxon>
        <taxon>Spermatophyta</taxon>
        <taxon>Magnoliopsida</taxon>
        <taxon>eudicotyledons</taxon>
        <taxon>Gunneridae</taxon>
        <taxon>Pentapetalae</taxon>
        <taxon>rosids</taxon>
        <taxon>fabids</taxon>
        <taxon>Fabales</taxon>
        <taxon>Fabaceae</taxon>
        <taxon>Papilionoideae</taxon>
        <taxon>50 kb inversion clade</taxon>
        <taxon>NPAAA clade</taxon>
        <taxon>indigoferoid/millettioid clade</taxon>
        <taxon>Phaseoleae</taxon>
        <taxon>Phaseolus</taxon>
    </lineage>
</organism>
<dbReference type="InterPro" id="IPR025845">
    <property type="entry name" value="Thg1_C_dom"/>
</dbReference>
<comment type="caution">
    <text evidence="2">The sequence shown here is derived from an EMBL/GenBank/DDBJ whole genome shotgun (WGS) entry which is preliminary data.</text>
</comment>
<dbReference type="PANTHER" id="PTHR12729">
    <property type="entry name" value="TRNA(HIS) GUANYLYLTRANSFERASE-RELATED"/>
    <property type="match status" value="1"/>
</dbReference>
<sequence length="143" mass="16529">MYKTLYFYLFLIKKIIHSRLQANIQTRMILGNMSSSHKVDCHINYQYNSCFWKLVASGKSKSEAQNNLKGGQLQKKVEELAIDYNKLPAMFQLGSSVYRDKVDTALIHEENGNSFECKGEVIVEHIDIIGPTFWLEHLNILDE</sequence>
<dbReference type="Proteomes" id="UP001374584">
    <property type="component" value="Unassembled WGS sequence"/>
</dbReference>
<dbReference type="Gene3D" id="3.30.70.3000">
    <property type="match status" value="1"/>
</dbReference>
<dbReference type="InterPro" id="IPR038469">
    <property type="entry name" value="tRNAHis_GuaTrfase_Thg1_sf"/>
</dbReference>
<dbReference type="Pfam" id="PF14413">
    <property type="entry name" value="Thg1C"/>
    <property type="match status" value="1"/>
</dbReference>